<reference evidence="2 3" key="1">
    <citation type="submission" date="2019-03" db="EMBL/GenBank/DDBJ databases">
        <title>Genomic Encyclopedia of Type Strains, Phase IV (KMG-IV): sequencing the most valuable type-strain genomes for metagenomic binning, comparative biology and taxonomic classification.</title>
        <authorList>
            <person name="Goeker M."/>
        </authorList>
    </citation>
    <scope>NUCLEOTIDE SEQUENCE [LARGE SCALE GENOMIC DNA]</scope>
    <source>
        <strain evidence="2 3">DSM 6770</strain>
    </source>
</reference>
<dbReference type="GO" id="GO:0008408">
    <property type="term" value="F:3'-5' exonuclease activity"/>
    <property type="evidence" value="ECO:0007669"/>
    <property type="project" value="InterPro"/>
</dbReference>
<evidence type="ECO:0000313" key="3">
    <source>
        <dbReference type="Proteomes" id="UP000295380"/>
    </source>
</evidence>
<dbReference type="SUPFAM" id="SSF102220">
    <property type="entry name" value="DNA polymerase III psi subunit"/>
    <property type="match status" value="1"/>
</dbReference>
<gene>
    <name evidence="2" type="ORF">C8E00_107100</name>
</gene>
<evidence type="ECO:0000256" key="1">
    <source>
        <dbReference type="SAM" id="MobiDB-lite"/>
    </source>
</evidence>
<dbReference type="Proteomes" id="UP000295380">
    <property type="component" value="Unassembled WGS sequence"/>
</dbReference>
<dbReference type="EMBL" id="SOBR01000007">
    <property type="protein sequence ID" value="TDU20201.1"/>
    <property type="molecule type" value="Genomic_DNA"/>
</dbReference>
<dbReference type="AlphaFoldDB" id="A0A4R7NIU2"/>
<dbReference type="GO" id="GO:0003887">
    <property type="term" value="F:DNA-directed DNA polymerase activity"/>
    <property type="evidence" value="ECO:0007669"/>
    <property type="project" value="InterPro"/>
</dbReference>
<feature type="compositionally biased region" description="Polar residues" evidence="1">
    <location>
        <begin position="91"/>
        <end position="100"/>
    </location>
</feature>
<dbReference type="RefSeq" id="WP_166638331.1">
    <property type="nucleotide sequence ID" value="NZ_SOBR01000007.1"/>
</dbReference>
<feature type="compositionally biased region" description="Low complexity" evidence="1">
    <location>
        <begin position="77"/>
        <end position="90"/>
    </location>
</feature>
<dbReference type="GO" id="GO:0006260">
    <property type="term" value="P:DNA replication"/>
    <property type="evidence" value="ECO:0007669"/>
    <property type="project" value="InterPro"/>
</dbReference>
<sequence>MMRRVPPLPIVEAVARTDMVGDVQRLQYLEAMGLGAWVSRYRLPNALPTPMCEWETPPSQAPASHGQRLQALLDDAAAPSTAPAGGAASTPRNTGKSVSKASARALLLGEASPEPPPSALEDANQAAASAADDGKPEAYEALRYDLQIAALEGRWLVLVPGGNAPDRTALELLGNLLRVAGIRVDAALEFRSFQWPLVDTAPVTAPLDEARDGLRAYMAGQARRGWRPERLLVFGQDATLNAVLALEDARSETLSLPCWMLPSLETLASSADAKRALWPQLAAWREAWAGHDDAS</sequence>
<proteinExistence type="predicted"/>
<dbReference type="InterPro" id="IPR036654">
    <property type="entry name" value="DNA_pol_III_psi_sf"/>
</dbReference>
<keyword evidence="3" id="KW-1185">Reference proteome</keyword>
<organism evidence="2 3">
    <name type="scientific">Chromohalobacter marismortui</name>
    <dbReference type="NCBI Taxonomy" id="42055"/>
    <lineage>
        <taxon>Bacteria</taxon>
        <taxon>Pseudomonadati</taxon>
        <taxon>Pseudomonadota</taxon>
        <taxon>Gammaproteobacteria</taxon>
        <taxon>Oceanospirillales</taxon>
        <taxon>Halomonadaceae</taxon>
        <taxon>Chromohalobacter</taxon>
    </lineage>
</organism>
<accession>A0A4R7NIU2</accession>
<evidence type="ECO:0008006" key="4">
    <source>
        <dbReference type="Google" id="ProtNLM"/>
    </source>
</evidence>
<comment type="caution">
    <text evidence="2">The sequence shown here is derived from an EMBL/GenBank/DDBJ whole genome shotgun (WGS) entry which is preliminary data.</text>
</comment>
<feature type="compositionally biased region" description="Low complexity" evidence="1">
    <location>
        <begin position="119"/>
        <end position="131"/>
    </location>
</feature>
<name>A0A4R7NIU2_9GAMM</name>
<feature type="region of interest" description="Disordered" evidence="1">
    <location>
        <begin position="77"/>
        <end position="132"/>
    </location>
</feature>
<evidence type="ECO:0000313" key="2">
    <source>
        <dbReference type="EMBL" id="TDU20201.1"/>
    </source>
</evidence>
<protein>
    <recommendedName>
        <fullName evidence="4">DNA polymerase</fullName>
    </recommendedName>
</protein>